<proteinExistence type="predicted"/>
<gene>
    <name evidence="3" type="ORF">LY90DRAFT_705478</name>
</gene>
<evidence type="ECO:0000256" key="2">
    <source>
        <dbReference type="SAM" id="SignalP"/>
    </source>
</evidence>
<keyword evidence="2" id="KW-0732">Signal</keyword>
<dbReference type="EMBL" id="MCOG01000176">
    <property type="protein sequence ID" value="ORY30057.1"/>
    <property type="molecule type" value="Genomic_DNA"/>
</dbReference>
<comment type="caution">
    <text evidence="3">The sequence shown here is derived from an EMBL/GenBank/DDBJ whole genome shotgun (WGS) entry which is preliminary data.</text>
</comment>
<keyword evidence="4" id="KW-1185">Reference proteome</keyword>
<keyword evidence="1" id="KW-0472">Membrane</keyword>
<evidence type="ECO:0000313" key="3">
    <source>
        <dbReference type="EMBL" id="ORY30057.1"/>
    </source>
</evidence>
<keyword evidence="1" id="KW-0812">Transmembrane</keyword>
<dbReference type="Proteomes" id="UP000193920">
    <property type="component" value="Unassembled WGS sequence"/>
</dbReference>
<feature type="chain" id="PRO_5012282336" evidence="2">
    <location>
        <begin position="23"/>
        <end position="217"/>
    </location>
</feature>
<sequence length="217" mass="25773">MNKFSTITILIILLLCIGNVYSIDHSLGGDVDVKPSIIDKMKKEKFTYSFKELKNKKFTLRRRCSTFRGKVIYALNYIAKRGEKFRINTEKAIDNCNKKKLCIYLLVGIFVIWYIRRVLKNTIFNKKKVNIYFKESEKYSKKSYEDLSYPYYEGNSYLLNNSSYQYSHSYNSEVNRESPYQSRITKVVASNTSRFFSQRKRKDVNDENSSLYNYSYV</sequence>
<feature type="signal peptide" evidence="2">
    <location>
        <begin position="1"/>
        <end position="22"/>
    </location>
</feature>
<evidence type="ECO:0000313" key="4">
    <source>
        <dbReference type="Proteomes" id="UP000193920"/>
    </source>
</evidence>
<reference evidence="3 4" key="1">
    <citation type="submission" date="2016-08" db="EMBL/GenBank/DDBJ databases">
        <title>A Parts List for Fungal Cellulosomes Revealed by Comparative Genomics.</title>
        <authorList>
            <consortium name="DOE Joint Genome Institute"/>
            <person name="Haitjema C.H."/>
            <person name="Gilmore S.P."/>
            <person name="Henske J.K."/>
            <person name="Solomon K.V."/>
            <person name="De Groot R."/>
            <person name="Kuo A."/>
            <person name="Mondo S.J."/>
            <person name="Salamov A.A."/>
            <person name="Labutti K."/>
            <person name="Zhao Z."/>
            <person name="Chiniquy J."/>
            <person name="Barry K."/>
            <person name="Brewer H.M."/>
            <person name="Purvine S.O."/>
            <person name="Wright A.T."/>
            <person name="Boxma B."/>
            <person name="Van Alen T."/>
            <person name="Hackstein J.H."/>
            <person name="Baker S.E."/>
            <person name="Grigoriev I.V."/>
            <person name="O'Malley M.A."/>
        </authorList>
    </citation>
    <scope>NUCLEOTIDE SEQUENCE [LARGE SCALE GENOMIC DNA]</scope>
    <source>
        <strain evidence="3 4">G1</strain>
    </source>
</reference>
<organism evidence="3 4">
    <name type="scientific">Neocallimastix californiae</name>
    <dbReference type="NCBI Taxonomy" id="1754190"/>
    <lineage>
        <taxon>Eukaryota</taxon>
        <taxon>Fungi</taxon>
        <taxon>Fungi incertae sedis</taxon>
        <taxon>Chytridiomycota</taxon>
        <taxon>Chytridiomycota incertae sedis</taxon>
        <taxon>Neocallimastigomycetes</taxon>
        <taxon>Neocallimastigales</taxon>
        <taxon>Neocallimastigaceae</taxon>
        <taxon>Neocallimastix</taxon>
    </lineage>
</organism>
<name>A0A1Y2B6F5_9FUNG</name>
<evidence type="ECO:0000256" key="1">
    <source>
        <dbReference type="SAM" id="Phobius"/>
    </source>
</evidence>
<feature type="transmembrane region" description="Helical" evidence="1">
    <location>
        <begin position="101"/>
        <end position="119"/>
    </location>
</feature>
<keyword evidence="1" id="KW-1133">Transmembrane helix</keyword>
<accession>A0A1Y2B6F5</accession>
<dbReference type="AlphaFoldDB" id="A0A1Y2B6F5"/>
<protein>
    <submittedName>
        <fullName evidence="3">Uncharacterized protein</fullName>
    </submittedName>
</protein>